<dbReference type="InterPro" id="IPR003762">
    <property type="entry name" value="Lara_isomerase"/>
</dbReference>
<dbReference type="InterPro" id="IPR024664">
    <property type="entry name" value="Ara_Isoase_C"/>
</dbReference>
<keyword evidence="3" id="KW-0464">Manganese</keyword>
<keyword evidence="5" id="KW-0119">Carbohydrate metabolism</keyword>
<name>E6QMR2_9ZZZZ</name>
<evidence type="ECO:0000256" key="3">
    <source>
        <dbReference type="ARBA" id="ARBA00023211"/>
    </source>
</evidence>
<comment type="caution">
    <text evidence="7">The sequence shown here is derived from an EMBL/GenBank/DDBJ whole genome shotgun (WGS) entry which is preliminary data.</text>
</comment>
<dbReference type="PANTHER" id="PTHR38464:SF1">
    <property type="entry name" value="L-ARABINOSE ISOMERASE"/>
    <property type="match status" value="1"/>
</dbReference>
<dbReference type="GO" id="GO:0019569">
    <property type="term" value="P:L-arabinose catabolic process to D-xylulose 5-phosphate"/>
    <property type="evidence" value="ECO:0007669"/>
    <property type="project" value="TreeGrafter"/>
</dbReference>
<protein>
    <submittedName>
        <fullName evidence="7">Putative L-arabinose isomerase protein</fullName>
    </submittedName>
</protein>
<dbReference type="AlphaFoldDB" id="E6QMR2"/>
<dbReference type="GO" id="GO:0008733">
    <property type="term" value="F:L-arabinose isomerase activity"/>
    <property type="evidence" value="ECO:0007669"/>
    <property type="project" value="InterPro"/>
</dbReference>
<evidence type="ECO:0000256" key="1">
    <source>
        <dbReference type="ARBA" id="ARBA00022723"/>
    </source>
</evidence>
<dbReference type="EMBL" id="CABQ01000233">
    <property type="protein sequence ID" value="CBI08533.1"/>
    <property type="molecule type" value="Genomic_DNA"/>
</dbReference>
<keyword evidence="4 7" id="KW-0413">Isomerase</keyword>
<accession>E6QMR2</accession>
<feature type="domain" description="L-arabinose isomerase C-terminal" evidence="6">
    <location>
        <begin position="176"/>
        <end position="314"/>
    </location>
</feature>
<proteinExistence type="predicted"/>
<dbReference type="SUPFAM" id="SSF50443">
    <property type="entry name" value="FucI/AraA C-terminal domain-like"/>
    <property type="match status" value="1"/>
</dbReference>
<dbReference type="InterPro" id="IPR004216">
    <property type="entry name" value="Fuc/Ara_isomerase_C"/>
</dbReference>
<sequence length="320" mass="34431">MLNEAAMLREIDQWLAAAEVTSTLARARLGLMGHYYSGMLDIMTDVTLLSIAFGVHIELLEVDELSALVAEISAQEIARRVGEFGACFDIQPDCPAAELQRAARTSIALDQFVERHHLDALAYYYKGTGNAANENTISSIILGTSMLTARHIPVAGEYEVKNAVAMKIMDILGAGGSFTEYYAIDFNDDLVLMGHDGPGHIAIAEGRTKVRPLDVYHGKVGRGLSVEMSVKHGLVTLLSVVEDAGKRFKLVVAEGESVAGPILEIGNTNSRYRFPLGARGFVEAWNAQGPAHHCAVGVGHIASTLEKTAALMGLGYCRIC</sequence>
<evidence type="ECO:0000256" key="2">
    <source>
        <dbReference type="ARBA" id="ARBA00022935"/>
    </source>
</evidence>
<reference evidence="7" key="1">
    <citation type="submission" date="2009-10" db="EMBL/GenBank/DDBJ databases">
        <title>Diversity of trophic interactions inside an arsenic-rich microbial ecosystem.</title>
        <authorList>
            <person name="Bertin P.N."/>
            <person name="Heinrich-Salmeron A."/>
            <person name="Pelletier E."/>
            <person name="Goulhen-Chollet F."/>
            <person name="Arsene-Ploetze F."/>
            <person name="Gallien S."/>
            <person name="Calteau A."/>
            <person name="Vallenet D."/>
            <person name="Casiot C."/>
            <person name="Chane-Woon-Ming B."/>
            <person name="Giloteaux L."/>
            <person name="Barakat M."/>
            <person name="Bonnefoy V."/>
            <person name="Bruneel O."/>
            <person name="Chandler M."/>
            <person name="Cleiss J."/>
            <person name="Duran R."/>
            <person name="Elbaz-Poulichet F."/>
            <person name="Fonknechten N."/>
            <person name="Lauga B."/>
            <person name="Mornico D."/>
            <person name="Ortet P."/>
            <person name="Schaeffer C."/>
            <person name="Siguier P."/>
            <person name="Alexander Thil Smith A."/>
            <person name="Van Dorsselaer A."/>
            <person name="Weissenbach J."/>
            <person name="Medigue C."/>
            <person name="Le Paslier D."/>
        </authorList>
    </citation>
    <scope>NUCLEOTIDE SEQUENCE</scope>
</reference>
<organism evidence="7">
    <name type="scientific">mine drainage metagenome</name>
    <dbReference type="NCBI Taxonomy" id="410659"/>
    <lineage>
        <taxon>unclassified sequences</taxon>
        <taxon>metagenomes</taxon>
        <taxon>ecological metagenomes</taxon>
    </lineage>
</organism>
<gene>
    <name evidence="7" type="ORF">CARN6_2008</name>
</gene>
<keyword evidence="2" id="KW-0054">Arabinose catabolism</keyword>
<dbReference type="GO" id="GO:0005829">
    <property type="term" value="C:cytosol"/>
    <property type="evidence" value="ECO:0007669"/>
    <property type="project" value="TreeGrafter"/>
</dbReference>
<evidence type="ECO:0000256" key="5">
    <source>
        <dbReference type="ARBA" id="ARBA00023277"/>
    </source>
</evidence>
<dbReference type="CDD" id="cd00578">
    <property type="entry name" value="L-fuc_L-ara-isomerases"/>
    <property type="match status" value="1"/>
</dbReference>
<dbReference type="Pfam" id="PF11762">
    <property type="entry name" value="Arabinose_Iso_C"/>
    <property type="match status" value="1"/>
</dbReference>
<dbReference type="InterPro" id="IPR009015">
    <property type="entry name" value="Fucose_isomerase_N/cen_sf"/>
</dbReference>
<dbReference type="PANTHER" id="PTHR38464">
    <property type="entry name" value="L-ARABINOSE ISOMERASE"/>
    <property type="match status" value="1"/>
</dbReference>
<keyword evidence="1" id="KW-0479">Metal-binding</keyword>
<dbReference type="GO" id="GO:0046872">
    <property type="term" value="F:metal ion binding"/>
    <property type="evidence" value="ECO:0007669"/>
    <property type="project" value="UniProtKB-KW"/>
</dbReference>
<evidence type="ECO:0000256" key="4">
    <source>
        <dbReference type="ARBA" id="ARBA00023235"/>
    </source>
</evidence>
<dbReference type="SUPFAM" id="SSF53743">
    <property type="entry name" value="FucI/AraA N-terminal and middle domains"/>
    <property type="match status" value="1"/>
</dbReference>
<evidence type="ECO:0000313" key="7">
    <source>
        <dbReference type="EMBL" id="CBI08533.1"/>
    </source>
</evidence>
<evidence type="ECO:0000259" key="6">
    <source>
        <dbReference type="Pfam" id="PF11762"/>
    </source>
</evidence>